<proteinExistence type="predicted"/>
<dbReference type="AlphaFoldDB" id="A0A821Y450"/>
<dbReference type="Proteomes" id="UP000663838">
    <property type="component" value="Unassembled WGS sequence"/>
</dbReference>
<gene>
    <name evidence="1" type="ORF">TOA249_LOCUS34095</name>
</gene>
<comment type="caution">
    <text evidence="1">The sequence shown here is derived from an EMBL/GenBank/DDBJ whole genome shotgun (WGS) entry which is preliminary data.</text>
</comment>
<reference evidence="1" key="1">
    <citation type="submission" date="2021-02" db="EMBL/GenBank/DDBJ databases">
        <authorList>
            <person name="Nowell W R."/>
        </authorList>
    </citation>
    <scope>NUCLEOTIDE SEQUENCE</scope>
</reference>
<accession>A0A821Y450</accession>
<organism evidence="1 2">
    <name type="scientific">Rotaria socialis</name>
    <dbReference type="NCBI Taxonomy" id="392032"/>
    <lineage>
        <taxon>Eukaryota</taxon>
        <taxon>Metazoa</taxon>
        <taxon>Spiralia</taxon>
        <taxon>Gnathifera</taxon>
        <taxon>Rotifera</taxon>
        <taxon>Eurotatoria</taxon>
        <taxon>Bdelloidea</taxon>
        <taxon>Philodinida</taxon>
        <taxon>Philodinidae</taxon>
        <taxon>Rotaria</taxon>
    </lineage>
</organism>
<feature type="non-terminal residue" evidence="1">
    <location>
        <position position="1"/>
    </location>
</feature>
<dbReference type="EMBL" id="CAJOBS010015247">
    <property type="protein sequence ID" value="CAF4956587.1"/>
    <property type="molecule type" value="Genomic_DNA"/>
</dbReference>
<sequence>ILGALRNLAVPTANRSLLVNSNVIDNVLLYIFAKNFGGEIAYKATGVIRFLLRDAKETSKAAIVDDLILKQIVA</sequence>
<name>A0A821Y450_9BILA</name>
<feature type="non-terminal residue" evidence="1">
    <location>
        <position position="74"/>
    </location>
</feature>
<protein>
    <submittedName>
        <fullName evidence="1">Uncharacterized protein</fullName>
    </submittedName>
</protein>
<evidence type="ECO:0000313" key="1">
    <source>
        <dbReference type="EMBL" id="CAF4956587.1"/>
    </source>
</evidence>
<evidence type="ECO:0000313" key="2">
    <source>
        <dbReference type="Proteomes" id="UP000663838"/>
    </source>
</evidence>